<evidence type="ECO:0000313" key="15">
    <source>
        <dbReference type="Proteomes" id="UP000008311"/>
    </source>
</evidence>
<evidence type="ECO:0000256" key="3">
    <source>
        <dbReference type="ARBA" id="ARBA00007716"/>
    </source>
</evidence>
<dbReference type="STRING" id="3988.B9SDP9"/>
<evidence type="ECO:0000256" key="1">
    <source>
        <dbReference type="ARBA" id="ARBA00004186"/>
    </source>
</evidence>
<name>B9SDP9_RICCO</name>
<dbReference type="GO" id="GO:0051301">
    <property type="term" value="P:cell division"/>
    <property type="evidence" value="ECO:0007669"/>
    <property type="project" value="UniProtKB-KW"/>
</dbReference>
<evidence type="ECO:0000256" key="7">
    <source>
        <dbReference type="ARBA" id="ARBA00022701"/>
    </source>
</evidence>
<gene>
    <name evidence="14" type="ORF">RCOM_0423070</name>
</gene>
<comment type="subcellular location">
    <subcellularLocation>
        <location evidence="2">Chromosome</location>
        <location evidence="2">Centromere</location>
        <location evidence="2">Kinetochore</location>
    </subcellularLocation>
    <subcellularLocation>
        <location evidence="1">Cytoplasm</location>
        <location evidence="1">Cytoskeleton</location>
        <location evidence="1">Spindle</location>
    </subcellularLocation>
</comment>
<sequence length="300" mass="33634">MEETISRFSNILNTFCNHIQTSCDALKISLDRRPIPLDSASSTFVQCLNRRVSTASVDLNMLESMSFGTVSFEELLGHCNEVYKKNDNDLFQLQQHLISFGYVPPPDIDDDEEEEEESTDVKTKDGLDFPSCNGSVSSAIKSLQEDPLLDDSLSLKSLGLSDVCLATLEAFLVFLTNIIFCAANSKIHSPDLFTRESMKDYGDKIYSIRSLDQISAKTLGVTKGEMENDLKPSEDVRPFVEVSKDDYDGLPSYMKSLTTWEDMLAAVDKINSSLRKKEKTMGNNYFHQDEIASLELGMHI</sequence>
<evidence type="ECO:0000256" key="4">
    <source>
        <dbReference type="ARBA" id="ARBA00022454"/>
    </source>
</evidence>
<evidence type="ECO:0000256" key="11">
    <source>
        <dbReference type="ARBA" id="ARBA00023306"/>
    </source>
</evidence>
<dbReference type="GO" id="GO:0005876">
    <property type="term" value="C:spindle microtubule"/>
    <property type="evidence" value="ECO:0000318"/>
    <property type="project" value="GO_Central"/>
</dbReference>
<dbReference type="InterPro" id="IPR033341">
    <property type="entry name" value="SKA3"/>
</dbReference>
<dbReference type="GO" id="GO:0000940">
    <property type="term" value="C:outer kinetochore"/>
    <property type="evidence" value="ECO:0007669"/>
    <property type="project" value="InterPro"/>
</dbReference>
<accession>B9SDP9</accession>
<keyword evidence="5" id="KW-0963">Cytoplasm</keyword>
<dbReference type="Proteomes" id="UP000008311">
    <property type="component" value="Unassembled WGS sequence"/>
</dbReference>
<evidence type="ECO:0000256" key="9">
    <source>
        <dbReference type="ARBA" id="ARBA00022838"/>
    </source>
</evidence>
<keyword evidence="4" id="KW-0158">Chromosome</keyword>
<keyword evidence="9" id="KW-0995">Kinetochore</keyword>
<dbReference type="EMBL" id="EQ973928">
    <property type="protein sequence ID" value="EEF38328.1"/>
    <property type="molecule type" value="Genomic_DNA"/>
</dbReference>
<dbReference type="GO" id="GO:0000278">
    <property type="term" value="P:mitotic cell cycle"/>
    <property type="evidence" value="ECO:0000318"/>
    <property type="project" value="GO_Central"/>
</dbReference>
<keyword evidence="7" id="KW-0493">Microtubule</keyword>
<keyword evidence="10" id="KW-0206">Cytoskeleton</keyword>
<dbReference type="AlphaFoldDB" id="B9SDP9"/>
<evidence type="ECO:0000256" key="5">
    <source>
        <dbReference type="ARBA" id="ARBA00022490"/>
    </source>
</evidence>
<evidence type="ECO:0000256" key="10">
    <source>
        <dbReference type="ARBA" id="ARBA00023212"/>
    </source>
</evidence>
<organism evidence="14 15">
    <name type="scientific">Ricinus communis</name>
    <name type="common">Castor bean</name>
    <dbReference type="NCBI Taxonomy" id="3988"/>
    <lineage>
        <taxon>Eukaryota</taxon>
        <taxon>Viridiplantae</taxon>
        <taxon>Streptophyta</taxon>
        <taxon>Embryophyta</taxon>
        <taxon>Tracheophyta</taxon>
        <taxon>Spermatophyta</taxon>
        <taxon>Magnoliopsida</taxon>
        <taxon>eudicotyledons</taxon>
        <taxon>Gunneridae</taxon>
        <taxon>Pentapetalae</taxon>
        <taxon>rosids</taxon>
        <taxon>fabids</taxon>
        <taxon>Malpighiales</taxon>
        <taxon>Euphorbiaceae</taxon>
        <taxon>Acalyphoideae</taxon>
        <taxon>Acalypheae</taxon>
        <taxon>Ricinus</taxon>
    </lineage>
</organism>
<reference evidence="15" key="1">
    <citation type="journal article" date="2010" name="Nat. Biotechnol.">
        <title>Draft genome sequence of the oilseed species Ricinus communis.</title>
        <authorList>
            <person name="Chan A.P."/>
            <person name="Crabtree J."/>
            <person name="Zhao Q."/>
            <person name="Lorenzi H."/>
            <person name="Orvis J."/>
            <person name="Puiu D."/>
            <person name="Melake-Berhan A."/>
            <person name="Jones K.M."/>
            <person name="Redman J."/>
            <person name="Chen G."/>
            <person name="Cahoon E.B."/>
            <person name="Gedil M."/>
            <person name="Stanke M."/>
            <person name="Haas B.J."/>
            <person name="Wortman J.R."/>
            <person name="Fraser-Liggett C.M."/>
            <person name="Ravel J."/>
            <person name="Rabinowicz P.D."/>
        </authorList>
    </citation>
    <scope>NUCLEOTIDE SEQUENCE [LARGE SCALE GENOMIC DNA]</scope>
    <source>
        <strain evidence="15">cv. Hale</strain>
    </source>
</reference>
<protein>
    <submittedName>
        <fullName evidence="14">Uncharacterized protein</fullName>
    </submittedName>
</protein>
<evidence type="ECO:0000313" key="14">
    <source>
        <dbReference type="EMBL" id="EEF38328.1"/>
    </source>
</evidence>
<keyword evidence="6" id="KW-0132">Cell division</keyword>
<dbReference type="eggNOG" id="ENOG502QWCY">
    <property type="taxonomic scope" value="Eukaryota"/>
</dbReference>
<dbReference type="PANTHER" id="PTHR48118:SF1">
    <property type="entry name" value="SPINDLE AND KINETOCHORE-ASSOCIATED PROTEIN 3"/>
    <property type="match status" value="1"/>
</dbReference>
<feature type="compositionally biased region" description="Acidic residues" evidence="13">
    <location>
        <begin position="107"/>
        <end position="118"/>
    </location>
</feature>
<evidence type="ECO:0000256" key="8">
    <source>
        <dbReference type="ARBA" id="ARBA00022776"/>
    </source>
</evidence>
<feature type="region of interest" description="Disordered" evidence="13">
    <location>
        <begin position="104"/>
        <end position="130"/>
    </location>
</feature>
<evidence type="ECO:0000256" key="12">
    <source>
        <dbReference type="ARBA" id="ARBA00023328"/>
    </source>
</evidence>
<keyword evidence="15" id="KW-1185">Reference proteome</keyword>
<dbReference type="FunCoup" id="B9SDP9">
    <property type="interactions" value="644"/>
</dbReference>
<dbReference type="GO" id="GO:0000776">
    <property type="term" value="C:kinetochore"/>
    <property type="evidence" value="ECO:0000318"/>
    <property type="project" value="GO_Central"/>
</dbReference>
<keyword evidence="12" id="KW-0137">Centromere</keyword>
<dbReference type="GO" id="GO:0007059">
    <property type="term" value="P:chromosome segregation"/>
    <property type="evidence" value="ECO:0000318"/>
    <property type="project" value="GO_Central"/>
</dbReference>
<evidence type="ECO:0000256" key="13">
    <source>
        <dbReference type="SAM" id="MobiDB-lite"/>
    </source>
</evidence>
<dbReference type="InParanoid" id="B9SDP9"/>
<evidence type="ECO:0000256" key="6">
    <source>
        <dbReference type="ARBA" id="ARBA00022618"/>
    </source>
</evidence>
<evidence type="ECO:0000256" key="2">
    <source>
        <dbReference type="ARBA" id="ARBA00004629"/>
    </source>
</evidence>
<proteinExistence type="inferred from homology"/>
<keyword evidence="8" id="KW-0498">Mitosis</keyword>
<dbReference type="PANTHER" id="PTHR48118">
    <property type="entry name" value="SPINDLE AND KINETOCHORE-ASSOCIATED PROTEIN 3"/>
    <property type="match status" value="1"/>
</dbReference>
<keyword evidence="11" id="KW-0131">Cell cycle</keyword>
<comment type="similarity">
    <text evidence="3">Belongs to the SKA3 family.</text>
</comment>